<dbReference type="SUPFAM" id="SSF53098">
    <property type="entry name" value="Ribonuclease H-like"/>
    <property type="match status" value="1"/>
</dbReference>
<dbReference type="Pfam" id="PF00075">
    <property type="entry name" value="RNase_H"/>
    <property type="match status" value="1"/>
</dbReference>
<evidence type="ECO:0000313" key="2">
    <source>
        <dbReference type="EMBL" id="GBM05717.1"/>
    </source>
</evidence>
<gene>
    <name evidence="2" type="ORF">AVEN_55816_1</name>
</gene>
<name>A0A4Y2CPN4_ARAVE</name>
<dbReference type="Gene3D" id="3.30.420.10">
    <property type="entry name" value="Ribonuclease H-like superfamily/Ribonuclease H"/>
    <property type="match status" value="1"/>
</dbReference>
<dbReference type="PROSITE" id="PS50879">
    <property type="entry name" value="RNASE_H_1"/>
    <property type="match status" value="1"/>
</dbReference>
<dbReference type="Proteomes" id="UP000499080">
    <property type="component" value="Unassembled WGS sequence"/>
</dbReference>
<dbReference type="GO" id="GO:0004523">
    <property type="term" value="F:RNA-DNA hybrid ribonuclease activity"/>
    <property type="evidence" value="ECO:0007669"/>
    <property type="project" value="InterPro"/>
</dbReference>
<reference evidence="2 3" key="1">
    <citation type="journal article" date="2019" name="Sci. Rep.">
        <title>Orb-weaving spider Araneus ventricosus genome elucidates the spidroin gene catalogue.</title>
        <authorList>
            <person name="Kono N."/>
            <person name="Nakamura H."/>
            <person name="Ohtoshi R."/>
            <person name="Moran D.A.P."/>
            <person name="Shinohara A."/>
            <person name="Yoshida Y."/>
            <person name="Fujiwara M."/>
            <person name="Mori M."/>
            <person name="Tomita M."/>
            <person name="Arakawa K."/>
        </authorList>
    </citation>
    <scope>NUCLEOTIDE SEQUENCE [LARGE SCALE GENOMIC DNA]</scope>
</reference>
<sequence length="310" mass="35689">MESRYNCKGHQAFAIQSSNWIREDTIFFSEHRPFPAYLLSFEFINNNFYSCREIVIEKALIYGAGIWGGSLNRTQTKRLYSNQRIFLVQFTRAYRTTSTNVLTGIPSLHIVARAMYLKYQIWVMHSREAQLLLHIDKIDKFIRTSEIAPENKIIELTGKKNGNTYDVYADGSRINNETGFVVCVFKSNEPYKDFLYKLNPTHSVFQVELSSIGFAAGWALEYNELVNIDTDSQSSIKAIKSAEPKSEFVNNIKEKIYSYRLLVNLTWVKAHADNPGNERVDRQPKLATIIGQYLDLPAPYSMSNWKSSSL</sequence>
<proteinExistence type="predicted"/>
<dbReference type="InterPro" id="IPR036397">
    <property type="entry name" value="RNaseH_sf"/>
</dbReference>
<comment type="caution">
    <text evidence="2">The sequence shown here is derived from an EMBL/GenBank/DDBJ whole genome shotgun (WGS) entry which is preliminary data.</text>
</comment>
<dbReference type="AlphaFoldDB" id="A0A4Y2CPN4"/>
<dbReference type="OrthoDB" id="6437652at2759"/>
<dbReference type="GO" id="GO:0003676">
    <property type="term" value="F:nucleic acid binding"/>
    <property type="evidence" value="ECO:0007669"/>
    <property type="project" value="InterPro"/>
</dbReference>
<keyword evidence="3" id="KW-1185">Reference proteome</keyword>
<dbReference type="EMBL" id="BGPR01000218">
    <property type="protein sequence ID" value="GBM05717.1"/>
    <property type="molecule type" value="Genomic_DNA"/>
</dbReference>
<organism evidence="2 3">
    <name type="scientific">Araneus ventricosus</name>
    <name type="common">Orbweaver spider</name>
    <name type="synonym">Epeira ventricosa</name>
    <dbReference type="NCBI Taxonomy" id="182803"/>
    <lineage>
        <taxon>Eukaryota</taxon>
        <taxon>Metazoa</taxon>
        <taxon>Ecdysozoa</taxon>
        <taxon>Arthropoda</taxon>
        <taxon>Chelicerata</taxon>
        <taxon>Arachnida</taxon>
        <taxon>Araneae</taxon>
        <taxon>Araneomorphae</taxon>
        <taxon>Entelegynae</taxon>
        <taxon>Araneoidea</taxon>
        <taxon>Araneidae</taxon>
        <taxon>Araneus</taxon>
    </lineage>
</organism>
<accession>A0A4Y2CPN4</accession>
<dbReference type="InterPro" id="IPR012337">
    <property type="entry name" value="RNaseH-like_sf"/>
</dbReference>
<feature type="domain" description="RNase H type-1" evidence="1">
    <location>
        <begin position="161"/>
        <end position="289"/>
    </location>
</feature>
<evidence type="ECO:0000313" key="3">
    <source>
        <dbReference type="Proteomes" id="UP000499080"/>
    </source>
</evidence>
<dbReference type="CDD" id="cd09276">
    <property type="entry name" value="Rnase_HI_RT_non_LTR"/>
    <property type="match status" value="1"/>
</dbReference>
<dbReference type="InterPro" id="IPR002156">
    <property type="entry name" value="RNaseH_domain"/>
</dbReference>
<evidence type="ECO:0000259" key="1">
    <source>
        <dbReference type="PROSITE" id="PS50879"/>
    </source>
</evidence>
<protein>
    <recommendedName>
        <fullName evidence="1">RNase H type-1 domain-containing protein</fullName>
    </recommendedName>
</protein>